<gene>
    <name evidence="1" type="ORF">AMET1_1235</name>
</gene>
<name>A0A1Y3GDP3_9EURY</name>
<protein>
    <submittedName>
        <fullName evidence="1">Uncharacterized protein</fullName>
    </submittedName>
</protein>
<accession>A0A1Y3GDP3</accession>
<proteinExistence type="predicted"/>
<comment type="caution">
    <text evidence="1">The sequence shown here is derived from an EMBL/GenBank/DDBJ whole genome shotgun (WGS) entry which is preliminary data.</text>
</comment>
<reference evidence="1 2" key="1">
    <citation type="submission" date="2016-12" db="EMBL/GenBank/DDBJ databases">
        <title>Discovery of methanogenic haloarchaea.</title>
        <authorList>
            <person name="Sorokin D.Y."/>
            <person name="Makarova K.S."/>
            <person name="Abbas B."/>
            <person name="Ferrer M."/>
            <person name="Golyshin P.N."/>
        </authorList>
    </citation>
    <scope>NUCLEOTIDE SEQUENCE [LARGE SCALE GENOMIC DNA]</scope>
    <source>
        <strain evidence="1">AMET1</strain>
    </source>
</reference>
<dbReference type="Proteomes" id="UP000195137">
    <property type="component" value="Unassembled WGS sequence"/>
</dbReference>
<organism evidence="1 2">
    <name type="scientific">Methanonatronarchaeum thermophilum</name>
    <dbReference type="NCBI Taxonomy" id="1927129"/>
    <lineage>
        <taxon>Archaea</taxon>
        <taxon>Methanobacteriati</taxon>
        <taxon>Methanobacteriota</taxon>
        <taxon>Methanonatronarchaeia</taxon>
        <taxon>Methanonatronarchaeales</taxon>
        <taxon>Methanonatronarchaeaceae</taxon>
        <taxon>Methanonatronarchaeum</taxon>
    </lineage>
</organism>
<evidence type="ECO:0000313" key="1">
    <source>
        <dbReference type="EMBL" id="OUJ18324.1"/>
    </source>
</evidence>
<keyword evidence="2" id="KW-1185">Reference proteome</keyword>
<dbReference type="EMBL" id="MRZU01000004">
    <property type="protein sequence ID" value="OUJ18324.1"/>
    <property type="molecule type" value="Genomic_DNA"/>
</dbReference>
<dbReference type="AlphaFoldDB" id="A0A1Y3GDP3"/>
<evidence type="ECO:0000313" key="2">
    <source>
        <dbReference type="Proteomes" id="UP000195137"/>
    </source>
</evidence>
<sequence>MWKNESNFGVFYEERAVDLIFKGHCLEDFFEDMLKDLSNKYRGKVDLEVLDLYFDGLELGRKASQDFRDWISEKGGYEKNGYLVLPED</sequence>